<protein>
    <recommendedName>
        <fullName evidence="8">ABC transmembrane type-1 domain-containing protein</fullName>
    </recommendedName>
</protein>
<sequence>MLYEDFLKLLKKVFALCLVAMEGDIIMVLPFPESERVISQKQRRMFVWDFFFKGLKLLLSVFITLLGLVTITFFIGHLLPLDPVLAILGDNISQEAYDAMFYKLGLDKPLIVQYWNYLHNIFLFDFGDALTSGRPVLEDIMRVFPATLELATVAIVIGTSFGIPFGVFAAMYRDSFIDYFVRTFTLLSYSTPTFWLGLMALLVFYAKLSWIGGPGRIDFIYEYSFEPKTGFFLWDTARQGQWDAFYNAFSHIIMPALILAFGAMAYISRMTRGFMIEQLNQEYIITARVKGLSLARTVWGHAFRNAAVQIITVVALSYAFLLEGAVLTETVFAWPGFGHYLTNALLAGDMNAVVGCTLLVGFFFVVINLFSDLLYRIFDPRTR</sequence>
<feature type="transmembrane region" description="Helical" evidence="7">
    <location>
        <begin position="306"/>
        <end position="332"/>
    </location>
</feature>
<dbReference type="Pfam" id="PF00528">
    <property type="entry name" value="BPD_transp_1"/>
    <property type="match status" value="1"/>
</dbReference>
<feature type="domain" description="ABC transmembrane type-1" evidence="8">
    <location>
        <begin position="144"/>
        <end position="375"/>
    </location>
</feature>
<dbReference type="PANTHER" id="PTHR43163">
    <property type="entry name" value="DIPEPTIDE TRANSPORT SYSTEM PERMEASE PROTEIN DPPB-RELATED"/>
    <property type="match status" value="1"/>
</dbReference>
<evidence type="ECO:0000256" key="3">
    <source>
        <dbReference type="ARBA" id="ARBA00022475"/>
    </source>
</evidence>
<feature type="transmembrane region" description="Helical" evidence="7">
    <location>
        <begin position="50"/>
        <end position="75"/>
    </location>
</feature>
<evidence type="ECO:0000313" key="9">
    <source>
        <dbReference type="EMBL" id="EJF97788.1"/>
    </source>
</evidence>
<keyword evidence="10" id="KW-1185">Reference proteome</keyword>
<dbReference type="Gene3D" id="1.10.3720.10">
    <property type="entry name" value="MetI-like"/>
    <property type="match status" value="1"/>
</dbReference>
<organism evidence="9 10">
    <name type="scientific">Bartonella vinsonii subsp. arupensis Pm136co</name>
    <dbReference type="NCBI Taxonomy" id="1094561"/>
    <lineage>
        <taxon>Bacteria</taxon>
        <taxon>Pseudomonadati</taxon>
        <taxon>Pseudomonadota</taxon>
        <taxon>Alphaproteobacteria</taxon>
        <taxon>Hyphomicrobiales</taxon>
        <taxon>Bartonellaceae</taxon>
        <taxon>Bartonella</taxon>
    </lineage>
</organism>
<keyword evidence="4 7" id="KW-0812">Transmembrane</keyword>
<gene>
    <name evidence="9" type="ORF">MEI_01125</name>
</gene>
<evidence type="ECO:0000256" key="2">
    <source>
        <dbReference type="ARBA" id="ARBA00022448"/>
    </source>
</evidence>
<reference evidence="9 10" key="1">
    <citation type="submission" date="2012-03" db="EMBL/GenBank/DDBJ databases">
        <title>The Genome Sequence of Bartonella vinsonii subsp. arupensis str. Pm136co.</title>
        <authorList>
            <consortium name="The Broad Institute Genome Sequencing Platform"/>
            <consortium name="The Broad Institute Genome Sequencing Center for Infectious Disease"/>
            <person name="Feldgarden M."/>
            <person name="Kirby J."/>
            <person name="Kosoy M."/>
            <person name="Birtles R."/>
            <person name="Probert W.S."/>
            <person name="Chiaraviglio L."/>
            <person name="Young S.K."/>
            <person name="Zeng Q."/>
            <person name="Gargeya S."/>
            <person name="Fitzgerald M."/>
            <person name="Haas B."/>
            <person name="Abouelleil A."/>
            <person name="Alvarado L."/>
            <person name="Arachchi H.M."/>
            <person name="Berlin A."/>
            <person name="Chapman S.B."/>
            <person name="Gearin G."/>
            <person name="Goldberg J."/>
            <person name="Griggs A."/>
            <person name="Gujja S."/>
            <person name="Hansen M."/>
            <person name="Heiman D."/>
            <person name="Howarth C."/>
            <person name="Larimer J."/>
            <person name="Lui A."/>
            <person name="MacDonald P.J.P."/>
            <person name="McCowen C."/>
            <person name="Montmayeur A."/>
            <person name="Murphy C."/>
            <person name="Neiman D."/>
            <person name="Pearson M."/>
            <person name="Priest M."/>
            <person name="Roberts A."/>
            <person name="Saif S."/>
            <person name="Shea T."/>
            <person name="Sisk P."/>
            <person name="Stolte C."/>
            <person name="Sykes S."/>
            <person name="Wortman J."/>
            <person name="Nusbaum C."/>
            <person name="Birren B."/>
        </authorList>
    </citation>
    <scope>NUCLEOTIDE SEQUENCE [LARGE SCALE GENOMIC DNA]</scope>
    <source>
        <strain evidence="9 10">Pm136co</strain>
    </source>
</reference>
<evidence type="ECO:0000259" key="8">
    <source>
        <dbReference type="PROSITE" id="PS50928"/>
    </source>
</evidence>
<evidence type="ECO:0000256" key="4">
    <source>
        <dbReference type="ARBA" id="ARBA00022692"/>
    </source>
</evidence>
<name>A0ABN0GNS8_BARVI</name>
<evidence type="ECO:0000256" key="1">
    <source>
        <dbReference type="ARBA" id="ARBA00004651"/>
    </source>
</evidence>
<dbReference type="InterPro" id="IPR000515">
    <property type="entry name" value="MetI-like"/>
</dbReference>
<feature type="transmembrane region" description="Helical" evidence="7">
    <location>
        <begin position="244"/>
        <end position="267"/>
    </location>
</feature>
<dbReference type="CDD" id="cd06261">
    <property type="entry name" value="TM_PBP2"/>
    <property type="match status" value="1"/>
</dbReference>
<dbReference type="PANTHER" id="PTHR43163:SF8">
    <property type="entry name" value="D,D-DIPEPTIDE TRANSPORT SYSTEM PERMEASE PROTEIN DDPB-RELATED"/>
    <property type="match status" value="1"/>
</dbReference>
<keyword evidence="6 7" id="KW-0472">Membrane</keyword>
<dbReference type="Proteomes" id="UP000008948">
    <property type="component" value="Unassembled WGS sequence"/>
</dbReference>
<comment type="caution">
    <text evidence="9">The sequence shown here is derived from an EMBL/GenBank/DDBJ whole genome shotgun (WGS) entry which is preliminary data.</text>
</comment>
<dbReference type="Pfam" id="PF19300">
    <property type="entry name" value="BPD_transp_1_N"/>
    <property type="match status" value="1"/>
</dbReference>
<keyword evidence="3" id="KW-1003">Cell membrane</keyword>
<feature type="transmembrane region" description="Helical" evidence="7">
    <location>
        <begin position="352"/>
        <end position="375"/>
    </location>
</feature>
<evidence type="ECO:0000256" key="5">
    <source>
        <dbReference type="ARBA" id="ARBA00022989"/>
    </source>
</evidence>
<dbReference type="EMBL" id="AIMH01000033">
    <property type="protein sequence ID" value="EJF97788.1"/>
    <property type="molecule type" value="Genomic_DNA"/>
</dbReference>
<dbReference type="InterPro" id="IPR035906">
    <property type="entry name" value="MetI-like_sf"/>
</dbReference>
<feature type="transmembrane region" description="Helical" evidence="7">
    <location>
        <begin position="150"/>
        <end position="172"/>
    </location>
</feature>
<accession>A0ABN0GNS8</accession>
<feature type="transmembrane region" description="Helical" evidence="7">
    <location>
        <begin position="184"/>
        <end position="206"/>
    </location>
</feature>
<evidence type="ECO:0000256" key="7">
    <source>
        <dbReference type="RuleBase" id="RU363032"/>
    </source>
</evidence>
<dbReference type="PROSITE" id="PS50928">
    <property type="entry name" value="ABC_TM1"/>
    <property type="match status" value="1"/>
</dbReference>
<dbReference type="InterPro" id="IPR045621">
    <property type="entry name" value="BPD_transp_1_N"/>
</dbReference>
<proteinExistence type="inferred from homology"/>
<keyword evidence="2 7" id="KW-0813">Transport</keyword>
<dbReference type="SUPFAM" id="SSF161098">
    <property type="entry name" value="MetI-like"/>
    <property type="match status" value="1"/>
</dbReference>
<evidence type="ECO:0000256" key="6">
    <source>
        <dbReference type="ARBA" id="ARBA00023136"/>
    </source>
</evidence>
<comment type="similarity">
    <text evidence="7">Belongs to the binding-protein-dependent transport system permease family.</text>
</comment>
<keyword evidence="5 7" id="KW-1133">Transmembrane helix</keyword>
<evidence type="ECO:0000313" key="10">
    <source>
        <dbReference type="Proteomes" id="UP000008948"/>
    </source>
</evidence>
<comment type="subcellular location">
    <subcellularLocation>
        <location evidence="1 7">Cell membrane</location>
        <topology evidence="1 7">Multi-pass membrane protein</topology>
    </subcellularLocation>
</comment>